<feature type="transmembrane region" description="Helical" evidence="1">
    <location>
        <begin position="12"/>
        <end position="35"/>
    </location>
</feature>
<dbReference type="Proteomes" id="UP001501081">
    <property type="component" value="Unassembled WGS sequence"/>
</dbReference>
<dbReference type="EMBL" id="BAABAK010000020">
    <property type="protein sequence ID" value="GAA3984281.1"/>
    <property type="molecule type" value="Genomic_DNA"/>
</dbReference>
<dbReference type="RefSeq" id="WP_344769924.1">
    <property type="nucleotide sequence ID" value="NZ_BAABAK010000020.1"/>
</dbReference>
<evidence type="ECO:0000256" key="1">
    <source>
        <dbReference type="SAM" id="Phobius"/>
    </source>
</evidence>
<keyword evidence="4" id="KW-1185">Reference proteome</keyword>
<evidence type="ECO:0000259" key="2">
    <source>
        <dbReference type="Pfam" id="PF26566"/>
    </source>
</evidence>
<reference evidence="4" key="1">
    <citation type="journal article" date="2019" name="Int. J. Syst. Evol. Microbiol.">
        <title>The Global Catalogue of Microorganisms (GCM) 10K type strain sequencing project: providing services to taxonomists for standard genome sequencing and annotation.</title>
        <authorList>
            <consortium name="The Broad Institute Genomics Platform"/>
            <consortium name="The Broad Institute Genome Sequencing Center for Infectious Disease"/>
            <person name="Wu L."/>
            <person name="Ma J."/>
        </authorList>
    </citation>
    <scope>NUCLEOTIDE SEQUENCE [LARGE SCALE GENOMIC DNA]</scope>
    <source>
        <strain evidence="4">JCM 17338</strain>
    </source>
</reference>
<feature type="domain" description="PH" evidence="2">
    <location>
        <begin position="8"/>
        <end position="137"/>
    </location>
</feature>
<keyword evidence="1" id="KW-0472">Membrane</keyword>
<keyword evidence="1" id="KW-0812">Transmembrane</keyword>
<proteinExistence type="predicted"/>
<evidence type="ECO:0000313" key="4">
    <source>
        <dbReference type="Proteomes" id="UP001501081"/>
    </source>
</evidence>
<evidence type="ECO:0000313" key="3">
    <source>
        <dbReference type="EMBL" id="GAA3984281.1"/>
    </source>
</evidence>
<gene>
    <name evidence="3" type="ORF">GCM10022246_40090</name>
</gene>
<comment type="caution">
    <text evidence="3">The sequence shown here is derived from an EMBL/GenBank/DDBJ whole genome shotgun (WGS) entry which is preliminary data.</text>
</comment>
<dbReference type="InterPro" id="IPR058916">
    <property type="entry name" value="PH_40"/>
</dbReference>
<keyword evidence="1" id="KW-1133">Transmembrane helix</keyword>
<protein>
    <recommendedName>
        <fullName evidence="2">PH domain-containing protein</fullName>
    </recommendedName>
</protein>
<dbReference type="Pfam" id="PF26566">
    <property type="entry name" value="PH_40"/>
    <property type="match status" value="1"/>
</dbReference>
<sequence length="162" mass="18978">MHRVTLRNHYLLIKQNLLSIVLYLVIITIALLAQFKGSELFIIFMTLGFSPVTILHYTYYMQAKDMQIEFTTDGMKVFQGETLQIIKDEDIVRIDLYMSVSMYETGYASGRLLSEEYYYAIIVTNSGEIIINNLLYPDLLNIDRYLNLSKFKYHTKLFAFLP</sequence>
<feature type="transmembrane region" description="Helical" evidence="1">
    <location>
        <begin position="41"/>
        <end position="60"/>
    </location>
</feature>
<accession>A0ABP7QKX5</accession>
<name>A0ABP7QKX5_9SPHI</name>
<organism evidence="3 4">
    <name type="scientific">Pedobacter ginsengiterrae</name>
    <dbReference type="NCBI Taxonomy" id="871696"/>
    <lineage>
        <taxon>Bacteria</taxon>
        <taxon>Pseudomonadati</taxon>
        <taxon>Bacteroidota</taxon>
        <taxon>Sphingobacteriia</taxon>
        <taxon>Sphingobacteriales</taxon>
        <taxon>Sphingobacteriaceae</taxon>
        <taxon>Pedobacter</taxon>
    </lineage>
</organism>